<dbReference type="EMBL" id="BGPR01036240">
    <property type="protein sequence ID" value="GBO11360.1"/>
    <property type="molecule type" value="Genomic_DNA"/>
</dbReference>
<proteinExistence type="predicted"/>
<sequence length="113" mass="12496">MRKYTSSERYVEAPKRLNLLNNVCYLLETLSKPQLRGLCEVKRTAAATRGDVVTSAYELTGVIITTCDPGGSRAFYVSICISCVCLCLCRPLSRNVLSESVFSLILAKVPSIW</sequence>
<comment type="caution">
    <text evidence="1">The sequence shown here is derived from an EMBL/GenBank/DDBJ whole genome shotgun (WGS) entry which is preliminary data.</text>
</comment>
<evidence type="ECO:0000313" key="1">
    <source>
        <dbReference type="EMBL" id="GBO11360.1"/>
    </source>
</evidence>
<reference evidence="1 2" key="1">
    <citation type="journal article" date="2019" name="Sci. Rep.">
        <title>Orb-weaving spider Araneus ventricosus genome elucidates the spidroin gene catalogue.</title>
        <authorList>
            <person name="Kono N."/>
            <person name="Nakamura H."/>
            <person name="Ohtoshi R."/>
            <person name="Moran D.A.P."/>
            <person name="Shinohara A."/>
            <person name="Yoshida Y."/>
            <person name="Fujiwara M."/>
            <person name="Mori M."/>
            <person name="Tomita M."/>
            <person name="Arakawa K."/>
        </authorList>
    </citation>
    <scope>NUCLEOTIDE SEQUENCE [LARGE SCALE GENOMIC DNA]</scope>
</reference>
<gene>
    <name evidence="1" type="ORF">AVEN_142688_1</name>
</gene>
<dbReference type="AlphaFoldDB" id="A0A4Y2UIC5"/>
<accession>A0A4Y2UIC5</accession>
<organism evidence="1 2">
    <name type="scientific">Araneus ventricosus</name>
    <name type="common">Orbweaver spider</name>
    <name type="synonym">Epeira ventricosa</name>
    <dbReference type="NCBI Taxonomy" id="182803"/>
    <lineage>
        <taxon>Eukaryota</taxon>
        <taxon>Metazoa</taxon>
        <taxon>Ecdysozoa</taxon>
        <taxon>Arthropoda</taxon>
        <taxon>Chelicerata</taxon>
        <taxon>Arachnida</taxon>
        <taxon>Araneae</taxon>
        <taxon>Araneomorphae</taxon>
        <taxon>Entelegynae</taxon>
        <taxon>Araneoidea</taxon>
        <taxon>Araneidae</taxon>
        <taxon>Araneus</taxon>
    </lineage>
</organism>
<dbReference type="Proteomes" id="UP000499080">
    <property type="component" value="Unassembled WGS sequence"/>
</dbReference>
<name>A0A4Y2UIC5_ARAVE</name>
<protein>
    <submittedName>
        <fullName evidence="1">Uncharacterized protein</fullName>
    </submittedName>
</protein>
<keyword evidence="2" id="KW-1185">Reference proteome</keyword>
<evidence type="ECO:0000313" key="2">
    <source>
        <dbReference type="Proteomes" id="UP000499080"/>
    </source>
</evidence>